<dbReference type="Gene3D" id="2.60.120.370">
    <property type="entry name" value="YhcH/YjgK/YiaL"/>
    <property type="match status" value="1"/>
</dbReference>
<dbReference type="PANTHER" id="PTHR34986:SF1">
    <property type="entry name" value="PROTEIN YIAL"/>
    <property type="match status" value="1"/>
</dbReference>
<organism evidence="1 2">
    <name type="scientific">Bacteroides thetaiotaomicron</name>
    <dbReference type="NCBI Taxonomy" id="818"/>
    <lineage>
        <taxon>Bacteria</taxon>
        <taxon>Pseudomonadati</taxon>
        <taxon>Bacteroidota</taxon>
        <taxon>Bacteroidia</taxon>
        <taxon>Bacteroidales</taxon>
        <taxon>Bacteroidaceae</taxon>
        <taxon>Bacteroides</taxon>
    </lineage>
</organism>
<dbReference type="AlphaFoldDB" id="A0A6I0S5V4"/>
<dbReference type="NCBIfam" id="TIGR00022">
    <property type="entry name" value="YhcH/YjgK/YiaL family protein"/>
    <property type="match status" value="1"/>
</dbReference>
<feature type="non-terminal residue" evidence="1">
    <location>
        <position position="1"/>
    </location>
</feature>
<sequence>HCENESFIKMTPGSYAIFFPQDVHRPGCILQTASEIRKIVVKVALTALN</sequence>
<dbReference type="SUPFAM" id="SSF51197">
    <property type="entry name" value="Clavaminate synthase-like"/>
    <property type="match status" value="1"/>
</dbReference>
<dbReference type="InterPro" id="IPR037012">
    <property type="entry name" value="NanQ/TabA/YiaL_sf"/>
</dbReference>
<reference evidence="1 2" key="1">
    <citation type="journal article" date="2019" name="Nat. Med.">
        <title>A library of human gut bacterial isolates paired with longitudinal multiomics data enables mechanistic microbiome research.</title>
        <authorList>
            <person name="Poyet M."/>
            <person name="Groussin M."/>
            <person name="Gibbons S.M."/>
            <person name="Avila-Pacheco J."/>
            <person name="Jiang X."/>
            <person name="Kearney S.M."/>
            <person name="Perrotta A.R."/>
            <person name="Berdy B."/>
            <person name="Zhao S."/>
            <person name="Lieberman T.D."/>
            <person name="Swanson P.K."/>
            <person name="Smith M."/>
            <person name="Roesemann S."/>
            <person name="Alexander J.E."/>
            <person name="Rich S.A."/>
            <person name="Livny J."/>
            <person name="Vlamakis H."/>
            <person name="Clish C."/>
            <person name="Bullock K."/>
            <person name="Deik A."/>
            <person name="Scott J."/>
            <person name="Pierce K.A."/>
            <person name="Xavier R.J."/>
            <person name="Alm E.J."/>
        </authorList>
    </citation>
    <scope>NUCLEOTIDE SEQUENCE [LARGE SCALE GENOMIC DNA]</scope>
    <source>
        <strain evidence="1 2">BIOML-A162</strain>
    </source>
</reference>
<accession>A0A6I0S5V4</accession>
<dbReference type="Proteomes" id="UP000436858">
    <property type="component" value="Unassembled WGS sequence"/>
</dbReference>
<evidence type="ECO:0000313" key="1">
    <source>
        <dbReference type="EMBL" id="KAB4459421.1"/>
    </source>
</evidence>
<protein>
    <submittedName>
        <fullName evidence="1">YhcH/YjgK/YiaL family protein</fullName>
    </submittedName>
</protein>
<dbReference type="InterPro" id="IPR004375">
    <property type="entry name" value="NanQ/TabA/YiaL"/>
</dbReference>
<proteinExistence type="predicted"/>
<evidence type="ECO:0000313" key="2">
    <source>
        <dbReference type="Proteomes" id="UP000436858"/>
    </source>
</evidence>
<comment type="caution">
    <text evidence="1">The sequence shown here is derived from an EMBL/GenBank/DDBJ whole genome shotgun (WGS) entry which is preliminary data.</text>
</comment>
<dbReference type="PANTHER" id="PTHR34986">
    <property type="entry name" value="EVOLVED BETA-GALACTOSIDASE SUBUNIT BETA"/>
    <property type="match status" value="1"/>
</dbReference>
<dbReference type="EMBL" id="WCRY01000205">
    <property type="protein sequence ID" value="KAB4459421.1"/>
    <property type="molecule type" value="Genomic_DNA"/>
</dbReference>
<dbReference type="Pfam" id="PF04074">
    <property type="entry name" value="DUF386"/>
    <property type="match status" value="1"/>
</dbReference>
<dbReference type="GO" id="GO:0005829">
    <property type="term" value="C:cytosol"/>
    <property type="evidence" value="ECO:0007669"/>
    <property type="project" value="TreeGrafter"/>
</dbReference>
<name>A0A6I0S5V4_BACT4</name>
<gene>
    <name evidence="1" type="ORF">GAN91_29935</name>
</gene>